<gene>
    <name evidence="7" type="ORF">B0A49_00058</name>
</gene>
<keyword evidence="8" id="KW-1185">Reference proteome</keyword>
<reference evidence="7 8" key="1">
    <citation type="submission" date="2017-03" db="EMBL/GenBank/DDBJ databases">
        <title>Genomes of endolithic fungi from Antarctica.</title>
        <authorList>
            <person name="Coleine C."/>
            <person name="Masonjones S."/>
            <person name="Stajich J.E."/>
        </authorList>
    </citation>
    <scope>NUCLEOTIDE SEQUENCE [LARGE SCALE GENOMIC DNA]</scope>
    <source>
        <strain evidence="7 8">CCFEE 5187</strain>
    </source>
</reference>
<feature type="region of interest" description="Disordered" evidence="5">
    <location>
        <begin position="641"/>
        <end position="704"/>
    </location>
</feature>
<feature type="transmembrane region" description="Helical" evidence="6">
    <location>
        <begin position="261"/>
        <end position="279"/>
    </location>
</feature>
<evidence type="ECO:0000256" key="4">
    <source>
        <dbReference type="ARBA" id="ARBA00023136"/>
    </source>
</evidence>
<evidence type="ECO:0000256" key="6">
    <source>
        <dbReference type="SAM" id="Phobius"/>
    </source>
</evidence>
<feature type="transmembrane region" description="Helical" evidence="6">
    <location>
        <begin position="291"/>
        <end position="317"/>
    </location>
</feature>
<evidence type="ECO:0000313" key="7">
    <source>
        <dbReference type="EMBL" id="TKA82458.1"/>
    </source>
</evidence>
<feature type="compositionally biased region" description="Low complexity" evidence="5">
    <location>
        <begin position="491"/>
        <end position="508"/>
    </location>
</feature>
<proteinExistence type="predicted"/>
<dbReference type="InterPro" id="IPR037185">
    <property type="entry name" value="EmrE-like"/>
</dbReference>
<dbReference type="OrthoDB" id="165382at2759"/>
<sequence length="744" mass="79583">MYIPPLADVAGLNATYLSDQPLYFTNIYKDKSPIHGWSSLIGIVTAICGNILISFALNTQRYAHRKLEREQEASEKIQRDHRRQHGGQASYDTQDAVAESRAKKNLKPGQFRNANGAYGIAGDHGGRETDALIPSLHSSNSESSVNTIRDGEKPAAPHKPKSYLRSPYWWLGIILMTIGEAGNFLAYGFAPASIVSPLGVVALVSNCIIAPFMLKEPFRKQDFLGVMIAIAGAVTVVLSASVDNPKLGPDEIWELITRWEFETYLGITVVLIIGLVAASNRYGNKTVLIDLGLVGLFGGYTALSTKGVASLLSYTIWRVVTFPITYLLVAILVFTAVMQIKYLNRALQRFDSTQVIPIQFVLFTLSVIIGSAVLYQDFKKTTLADAAKFVGGCALTFLGVWFITSGRRHQDDSEEHDLDEEDPIDLVDEERYQDEVESDTARRPSRISIPPAIEEQSSESESAPLQRLHSSASNTPSITLMPHHDPEAPSTPLKAPLLALDDPSPLTSNPWSQSSDHLSDLPTHPPPSQPPSRLQPPSLLTATSSPLLPSEATHRPRTPRKTSDIHSPGHSATPAPGAASAQHQRPSAHSRNSIAGILGPGPLTSPLSGSLSAVVADSLRRGVDVSSLRVNRKVSRRLTLTGVGAPSSSSSARRPSKLASDAGVVDPFGASPLKTAQAAAGGEEDAGGGLAVVQGQGSPVARGRSVSATLGEFLRIKKARAASHGGDEERFGAGLGDGDRGDEA</sequence>
<protein>
    <recommendedName>
        <fullName evidence="9">DUF803-domain-containing protein</fullName>
    </recommendedName>
</protein>
<evidence type="ECO:0000256" key="2">
    <source>
        <dbReference type="ARBA" id="ARBA00022692"/>
    </source>
</evidence>
<dbReference type="SUPFAM" id="SSF103481">
    <property type="entry name" value="Multidrug resistance efflux transporter EmrE"/>
    <property type="match status" value="1"/>
</dbReference>
<feature type="transmembrane region" description="Helical" evidence="6">
    <location>
        <begin position="386"/>
        <end position="404"/>
    </location>
</feature>
<feature type="region of interest" description="Disordered" evidence="5">
    <location>
        <begin position="69"/>
        <end position="160"/>
    </location>
</feature>
<feature type="compositionally biased region" description="Polar residues" evidence="5">
    <location>
        <begin position="581"/>
        <end position="593"/>
    </location>
</feature>
<dbReference type="GO" id="GO:0016020">
    <property type="term" value="C:membrane"/>
    <property type="evidence" value="ECO:0007669"/>
    <property type="project" value="UniProtKB-SubCell"/>
</dbReference>
<feature type="region of interest" description="Disordered" evidence="5">
    <location>
        <begin position="411"/>
        <end position="601"/>
    </location>
</feature>
<dbReference type="Proteomes" id="UP000308768">
    <property type="component" value="Unassembled WGS sequence"/>
</dbReference>
<keyword evidence="3 6" id="KW-1133">Transmembrane helix</keyword>
<keyword evidence="4 6" id="KW-0472">Membrane</keyword>
<organism evidence="7 8">
    <name type="scientific">Cryomyces minteri</name>
    <dbReference type="NCBI Taxonomy" id="331657"/>
    <lineage>
        <taxon>Eukaryota</taxon>
        <taxon>Fungi</taxon>
        <taxon>Dikarya</taxon>
        <taxon>Ascomycota</taxon>
        <taxon>Pezizomycotina</taxon>
        <taxon>Dothideomycetes</taxon>
        <taxon>Dothideomycetes incertae sedis</taxon>
        <taxon>Cryomyces</taxon>
    </lineage>
</organism>
<feature type="compositionally biased region" description="Polar residues" evidence="5">
    <location>
        <begin position="468"/>
        <end position="478"/>
    </location>
</feature>
<feature type="transmembrane region" description="Helical" evidence="6">
    <location>
        <begin position="223"/>
        <end position="241"/>
    </location>
</feature>
<dbReference type="AlphaFoldDB" id="A0A4U0Y264"/>
<evidence type="ECO:0008006" key="9">
    <source>
        <dbReference type="Google" id="ProtNLM"/>
    </source>
</evidence>
<comment type="caution">
    <text evidence="7">The sequence shown here is derived from an EMBL/GenBank/DDBJ whole genome shotgun (WGS) entry which is preliminary data.</text>
</comment>
<evidence type="ECO:0000256" key="3">
    <source>
        <dbReference type="ARBA" id="ARBA00022989"/>
    </source>
</evidence>
<feature type="compositionally biased region" description="Low complexity" evidence="5">
    <location>
        <begin position="135"/>
        <end position="144"/>
    </location>
</feature>
<feature type="transmembrane region" description="Helical" evidence="6">
    <location>
        <begin position="168"/>
        <end position="188"/>
    </location>
</feature>
<feature type="compositionally biased region" description="Acidic residues" evidence="5">
    <location>
        <begin position="412"/>
        <end position="428"/>
    </location>
</feature>
<dbReference type="Pfam" id="PF05653">
    <property type="entry name" value="Mg_trans_NIPA"/>
    <property type="match status" value="1"/>
</dbReference>
<dbReference type="InterPro" id="IPR008521">
    <property type="entry name" value="Mg_trans_NIPA"/>
</dbReference>
<dbReference type="PANTHER" id="PTHR12570:SF65">
    <property type="entry name" value="MAGNESIUM TRANSPORTER NIPA9-RELATED"/>
    <property type="match status" value="1"/>
</dbReference>
<evidence type="ECO:0000256" key="1">
    <source>
        <dbReference type="ARBA" id="ARBA00004141"/>
    </source>
</evidence>
<evidence type="ECO:0000256" key="5">
    <source>
        <dbReference type="SAM" id="MobiDB-lite"/>
    </source>
</evidence>
<feature type="compositionally biased region" description="Basic and acidic residues" evidence="5">
    <location>
        <begin position="429"/>
        <end position="442"/>
    </location>
</feature>
<feature type="transmembrane region" description="Helical" evidence="6">
    <location>
        <begin position="323"/>
        <end position="343"/>
    </location>
</feature>
<feature type="compositionally biased region" description="Basic and acidic residues" evidence="5">
    <location>
        <begin position="725"/>
        <end position="744"/>
    </location>
</feature>
<feature type="transmembrane region" description="Helical" evidence="6">
    <location>
        <begin position="34"/>
        <end position="57"/>
    </location>
</feature>
<evidence type="ECO:0000313" key="8">
    <source>
        <dbReference type="Proteomes" id="UP000308768"/>
    </source>
</evidence>
<dbReference type="PANTHER" id="PTHR12570">
    <property type="match status" value="1"/>
</dbReference>
<accession>A0A4U0Y264</accession>
<feature type="compositionally biased region" description="Low complexity" evidence="5">
    <location>
        <begin position="535"/>
        <end position="550"/>
    </location>
</feature>
<comment type="subcellular location">
    <subcellularLocation>
        <location evidence="1">Membrane</location>
        <topology evidence="1">Multi-pass membrane protein</topology>
    </subcellularLocation>
</comment>
<feature type="region of interest" description="Disordered" evidence="5">
    <location>
        <begin position="719"/>
        <end position="744"/>
    </location>
</feature>
<feature type="compositionally biased region" description="Pro residues" evidence="5">
    <location>
        <begin position="523"/>
        <end position="534"/>
    </location>
</feature>
<feature type="compositionally biased region" description="Basic and acidic residues" evidence="5">
    <location>
        <begin position="69"/>
        <end position="78"/>
    </location>
</feature>
<dbReference type="GO" id="GO:0015095">
    <property type="term" value="F:magnesium ion transmembrane transporter activity"/>
    <property type="evidence" value="ECO:0007669"/>
    <property type="project" value="InterPro"/>
</dbReference>
<feature type="transmembrane region" description="Helical" evidence="6">
    <location>
        <begin position="355"/>
        <end position="374"/>
    </location>
</feature>
<feature type="compositionally biased region" description="Low complexity" evidence="5">
    <location>
        <begin position="447"/>
        <end position="464"/>
    </location>
</feature>
<dbReference type="EMBL" id="NAJN01000001">
    <property type="protein sequence ID" value="TKA82458.1"/>
    <property type="molecule type" value="Genomic_DNA"/>
</dbReference>
<keyword evidence="2 6" id="KW-0812">Transmembrane</keyword>
<name>A0A4U0Y264_9PEZI</name>